<evidence type="ECO:0000313" key="1">
    <source>
        <dbReference type="EMBL" id="QES32340.1"/>
    </source>
</evidence>
<evidence type="ECO:0000313" key="2">
    <source>
        <dbReference type="Proteomes" id="UP000322927"/>
    </source>
</evidence>
<gene>
    <name evidence="1" type="ORF">DEJ48_01995</name>
</gene>
<dbReference type="RefSeq" id="WP_150213887.1">
    <property type="nucleotide sequence ID" value="NZ_CP029192.1"/>
</dbReference>
<protein>
    <submittedName>
        <fullName evidence="1">Uncharacterized protein</fullName>
    </submittedName>
</protein>
<sequence length="88" mass="10145">MHLRLTDPRTTTWEQDRATYRIHFWDVPSKASHEYEVQEEVDVDELLTWAQEYAAERSWTYTIYVVTADASGPGLIRLAGVSGDPFVV</sequence>
<dbReference type="Proteomes" id="UP000322927">
    <property type="component" value="Chromosome"/>
</dbReference>
<accession>A0A5P2BQV3</accession>
<dbReference type="AlphaFoldDB" id="A0A5P2BQV3"/>
<dbReference type="OrthoDB" id="5121906at2"/>
<name>A0A5P2BQV3_STRVZ</name>
<organism evidence="1 2">
    <name type="scientific">Streptomyces venezuelae</name>
    <dbReference type="NCBI Taxonomy" id="54571"/>
    <lineage>
        <taxon>Bacteria</taxon>
        <taxon>Bacillati</taxon>
        <taxon>Actinomycetota</taxon>
        <taxon>Actinomycetes</taxon>
        <taxon>Kitasatosporales</taxon>
        <taxon>Streptomycetaceae</taxon>
        <taxon>Streptomyces</taxon>
    </lineage>
</organism>
<proteinExistence type="predicted"/>
<reference evidence="1 2" key="1">
    <citation type="submission" date="2018-05" db="EMBL/GenBank/DDBJ databases">
        <title>Streptomyces venezuelae.</title>
        <authorList>
            <person name="Kim W."/>
            <person name="Lee N."/>
            <person name="Cho B.-K."/>
        </authorList>
    </citation>
    <scope>NUCLEOTIDE SEQUENCE [LARGE SCALE GENOMIC DNA]</scope>
    <source>
        <strain evidence="1 2">ATCC 14584</strain>
    </source>
</reference>
<dbReference type="EMBL" id="CP029192">
    <property type="protein sequence ID" value="QES32340.1"/>
    <property type="molecule type" value="Genomic_DNA"/>
</dbReference>